<feature type="compositionally biased region" description="Polar residues" evidence="3">
    <location>
        <begin position="577"/>
        <end position="591"/>
    </location>
</feature>
<evidence type="ECO:0000259" key="4">
    <source>
        <dbReference type="PROSITE" id="PS50003"/>
    </source>
</evidence>
<evidence type="ECO:0000313" key="7">
    <source>
        <dbReference type="EMBL" id="KAJ3428542.1"/>
    </source>
</evidence>
<feature type="coiled-coil region" evidence="2">
    <location>
        <begin position="1121"/>
        <end position="1151"/>
    </location>
</feature>
<reference evidence="7" key="1">
    <citation type="submission" date="2022-08" db="EMBL/GenBank/DDBJ databases">
        <title>Novel sulphate-reducing endosymbionts in the free-living metamonad Anaeramoeba.</title>
        <authorList>
            <person name="Jerlstrom-Hultqvist J."/>
            <person name="Cepicka I."/>
            <person name="Gallot-Lavallee L."/>
            <person name="Salas-Leiva D."/>
            <person name="Curtis B.A."/>
            <person name="Zahonova K."/>
            <person name="Pipaliya S."/>
            <person name="Dacks J."/>
            <person name="Roger A.J."/>
        </authorList>
    </citation>
    <scope>NUCLEOTIDE SEQUENCE</scope>
    <source>
        <strain evidence="7">Busselton2</strain>
    </source>
</reference>
<evidence type="ECO:0000256" key="3">
    <source>
        <dbReference type="SAM" id="MobiDB-lite"/>
    </source>
</evidence>
<dbReference type="SMART" id="SM00233">
    <property type="entry name" value="PH"/>
    <property type="match status" value="1"/>
</dbReference>
<dbReference type="PROSITE" id="PS50021">
    <property type="entry name" value="CH"/>
    <property type="match status" value="1"/>
</dbReference>
<evidence type="ECO:0000313" key="8">
    <source>
        <dbReference type="Proteomes" id="UP001146793"/>
    </source>
</evidence>
<feature type="region of interest" description="Disordered" evidence="3">
    <location>
        <begin position="1181"/>
        <end position="1210"/>
    </location>
</feature>
<dbReference type="PROSITE" id="PS50018">
    <property type="entry name" value="RAS_GTPASE_ACTIV_2"/>
    <property type="match status" value="1"/>
</dbReference>
<dbReference type="InterPro" id="IPR036872">
    <property type="entry name" value="CH_dom_sf"/>
</dbReference>
<dbReference type="SUPFAM" id="SSF48350">
    <property type="entry name" value="GTPase activation domain, GAP"/>
    <property type="match status" value="1"/>
</dbReference>
<dbReference type="InterPro" id="IPR039360">
    <property type="entry name" value="Ras_GTPase"/>
</dbReference>
<feature type="region of interest" description="Disordered" evidence="3">
    <location>
        <begin position="1243"/>
        <end position="1306"/>
    </location>
</feature>
<dbReference type="PANTHER" id="PTHR10194">
    <property type="entry name" value="RAS GTPASE-ACTIVATING PROTEINS"/>
    <property type="match status" value="1"/>
</dbReference>
<feature type="coiled-coil region" evidence="2">
    <location>
        <begin position="1321"/>
        <end position="1355"/>
    </location>
</feature>
<feature type="compositionally biased region" description="Polar residues" evidence="3">
    <location>
        <begin position="1090"/>
        <end position="1104"/>
    </location>
</feature>
<sequence>MSSLPQDIHDLVILLIFTENSHVLRQSLNEDLLHVNELEIIKRWVNFQFSKAGTKQRISNFTSDLQDSFLIVSLLSHLFPKLDLSAVSSENNPQARAYKLVQILSQTSLSAYLPSPRDIIQGNGIELIRFLVTLATQNPNLTDQNETIHSPLKSNFYGNNMNNFDHKTPPSSTSNNKLHTTDNVLSTIKKSQKYTRNLTNEMNRKEYDQQNFQKNENSNLNVNKNNFFVSDNNKYSEFGGQSNMTNYRNEEHHNFYYQKNHQEQEYNQVGRKNQYYHENKLNQEKNSNPNKNHHNLDYKQYQQQYQNREETRFQTPFNEQYQNQYQDHHLSQKNNHNFNPNENQTLKEEKNFKSQKNQLLAQNQKKQLLVQNQKNNINHRPQMGIQTQEHQIKNNYDQYQNQDYNKFNKNVNLINQKIESNQNFNNENKYHQDLKQYKNEKLNVNQLSNENQQFEQKLKQRQYPKEKKIETKNENENEINKEKQFEQKLNQRQYSQQNKNEIQSQFKEENRFEQKLNQRQYPQQNKNEIQSKFKEENQYQQKLNQRQYPKQTINKNQNVNYNQPQNYNRFKNDKNFSNRIPNPNEYSKQIDNNETNQKNKYNQNFHHEDQFQQNLNLYKNERQNDNQFNNKENQFQQNLNQGKYPKQNKIEPQTNIQNQINKYNQFIKPENDYPQNSKSNKNENNQNGNENKNEIQNENEHLKQFEQKLNQRPYPKQNKNEIQNRINKENQFEQKLNQRPYPKQNENKIQNQFNKENQFEQKLNQRPYPKQNKNENQNRFNKENQFEQKLNQRQYLKQDQNQFQSQYQEDHLLPKNNNNFNPNEGQKFNKDKIFKSQNKQLLAQNQKNQLLVQNQNVQKLKYNPQAIKVEENLEQTQEHLIENNYKQYQNQDYDKFNKNEHQIDQKLESNQNFNYGNKYHQDLNQYKNTPQNVNQLNNENQQFQQSIERRQYSKQNQNQLNFNGLNKENQFEQKLNQKQYSKQKKNEIQNENEHEKQFQQKLNQRQYPQQNKNEIQNQFKEENRFEQKLNQRQYPKQNENEIQSKFKEENQYQQKLNQRQYPKQTINKNQNVNYNQPQNYNRFKNDKNFSNRIPNPNEYSKQIDNNETNQKNKYNQNFHHEDQFQQNLNLYKNERQNYKQLFNEENQFQQNLNQGKYPKQNKIEPQTNIQNQINKYNKFIKPENDYPQNSKSNKNENNQNGNENENNKQYPKQIEERQFRNQINNYQYSEQNFNQRQIRNRNHNHNYNNYKHDNNIYNNYSQNNHTNNYNNINNINNGNNNNDNNNNNNNGSHNINQSKKEQMGEVEKKEFQLDEVEIKKFEELLDENERITELIEESEETISEFQKLLESELIEYSNLQKMNTTKTNHDMKTNINLSSFAKEIDIIADLFTLIKEKIIHLTKILPNSFDLDSHLLLKGMLQMLKNGISNIHTSSKKSEEILFESLLEILKQNNVTTVNESMAHSFKFQIFTVGPLDLQGIMDSLQFILDKLRVKKILKFGTDDIENSIRTLFNSFLFAKSFKIKLSSVIVKDLLLPKGLINIEESSINSLKDDILDLLNVFVLAFVDFNQLNRGIKSFVKAFNLASINKKSSEKLIATAKRSALGETIRYILINILTDEESNLVSQALKSYSRITFNYESSQIVYLRGTQWMESILYLSDILFLGAAIDPNNCRSSISKIANSLYNLSEYVGFTLPLLKMAISQQIQRTASAGTLFRANDVTTKMITRYVFIHGSDYINLILKKPINEFILLNLDLEVNPQKISSMTTKKTQKIKNGMKHLKFWFNKFCDIVFDSMSHVPIGFRVVANCLKNEISKKFPDNVISGIGGFFFLRFICPIIVDPTRFGLIKGNPNPIIARGLLLITTIIQALSNGISITSSNREYMFPINKDIIKHFQIRRSFLLEMAKIPKSEKENYLKRSLFETCTKTNFYFIKDVFIPVILKNISQKEALPKKEFSQVLYHLVQSVTGDKSGQGKGKGKEILSSYEFYTQNQLLRINRSEEKISNISKLSSIFEKIIITVEGFYPRLDKEAKALNRHRGNFNNTFQKVNYKEEYGNNYNYDVNCHNDVNSNSSSNNNNNNNNENIENDVNVNLKIVETNQSKHFKNNESVEQTNTTFPLIIQFNNLNEIAPIKVSVLSFSPHSMKNNTSKPKWQNVKIILKQSLLAILYYPYRKIDRVIRICGTTRMSTSDTLIGKKNSFKIKVEGVEALLFFICPNVEDRDDWLEKLRTARQINFLLY</sequence>
<proteinExistence type="predicted"/>
<comment type="caution">
    <text evidence="7">The sequence shown here is derived from an EMBL/GenBank/DDBJ whole genome shotgun (WGS) entry which is preliminary data.</text>
</comment>
<feature type="compositionally biased region" description="Low complexity" evidence="3">
    <location>
        <begin position="675"/>
        <end position="690"/>
    </location>
</feature>
<feature type="compositionally biased region" description="Basic and acidic residues" evidence="3">
    <location>
        <begin position="463"/>
        <end position="480"/>
    </location>
</feature>
<dbReference type="SUPFAM" id="SSF47576">
    <property type="entry name" value="Calponin-homology domain, CH-domain"/>
    <property type="match status" value="1"/>
</dbReference>
<feature type="region of interest" description="Disordered" evidence="3">
    <location>
        <begin position="453"/>
        <end position="480"/>
    </location>
</feature>
<dbReference type="PROSITE" id="PS50003">
    <property type="entry name" value="PH_DOMAIN"/>
    <property type="match status" value="1"/>
</dbReference>
<dbReference type="InterPro" id="IPR008936">
    <property type="entry name" value="Rho_GTPase_activation_prot"/>
</dbReference>
<feature type="compositionally biased region" description="Low complexity" evidence="3">
    <location>
        <begin position="554"/>
        <end position="568"/>
    </location>
</feature>
<feature type="compositionally biased region" description="Basic and acidic residues" evidence="3">
    <location>
        <begin position="984"/>
        <end position="998"/>
    </location>
</feature>
<dbReference type="Proteomes" id="UP001146793">
    <property type="component" value="Unassembled WGS sequence"/>
</dbReference>
<gene>
    <name evidence="7" type="ORF">M0812_23866</name>
</gene>
<dbReference type="PANTHER" id="PTHR10194:SF60">
    <property type="entry name" value="RAS GTPASE-ACTIVATING PROTEIN RASKOL"/>
    <property type="match status" value="1"/>
</dbReference>
<dbReference type="SUPFAM" id="SSF50729">
    <property type="entry name" value="PH domain-like"/>
    <property type="match status" value="1"/>
</dbReference>
<accession>A0AAV7YIU0</accession>
<feature type="compositionally biased region" description="Low complexity" evidence="3">
    <location>
        <begin position="1067"/>
        <end position="1081"/>
    </location>
</feature>
<evidence type="ECO:0000259" key="5">
    <source>
        <dbReference type="PROSITE" id="PS50018"/>
    </source>
</evidence>
<dbReference type="CDD" id="cd21218">
    <property type="entry name" value="CH_PLS_FIM_rpt2"/>
    <property type="match status" value="1"/>
</dbReference>
<feature type="compositionally biased region" description="Polar residues" evidence="3">
    <location>
        <begin position="538"/>
        <end position="553"/>
    </location>
</feature>
<dbReference type="Gene3D" id="1.10.506.10">
    <property type="entry name" value="GTPase Activation - p120gap, domain 1"/>
    <property type="match status" value="1"/>
</dbReference>
<feature type="region of interest" description="Disordered" evidence="3">
    <location>
        <begin position="1049"/>
        <end position="1104"/>
    </location>
</feature>
<feature type="domain" description="PH" evidence="4">
    <location>
        <begin position="2137"/>
        <end position="2235"/>
    </location>
</feature>
<feature type="domain" description="Calponin-homology (CH)" evidence="6">
    <location>
        <begin position="35"/>
        <end position="139"/>
    </location>
</feature>
<dbReference type="InterPro" id="IPR001715">
    <property type="entry name" value="CH_dom"/>
</dbReference>
<dbReference type="GO" id="GO:0005096">
    <property type="term" value="F:GTPase activator activity"/>
    <property type="evidence" value="ECO:0007669"/>
    <property type="project" value="UniProtKB-KW"/>
</dbReference>
<evidence type="ECO:0000256" key="2">
    <source>
        <dbReference type="SAM" id="Coils"/>
    </source>
</evidence>
<feature type="compositionally biased region" description="Low complexity" evidence="3">
    <location>
        <begin position="1245"/>
        <end position="1297"/>
    </location>
</feature>
<feature type="compositionally biased region" description="Polar residues" evidence="3">
    <location>
        <begin position="1051"/>
        <end position="1066"/>
    </location>
</feature>
<feature type="compositionally biased region" description="Polar residues" evidence="3">
    <location>
        <begin position="999"/>
        <end position="1009"/>
    </location>
</feature>
<evidence type="ECO:0000259" key="6">
    <source>
        <dbReference type="PROSITE" id="PS50021"/>
    </source>
</evidence>
<feature type="region of interest" description="Disordered" evidence="3">
    <location>
        <begin position="977"/>
        <end position="1009"/>
    </location>
</feature>
<feature type="region of interest" description="Disordered" evidence="3">
    <location>
        <begin position="668"/>
        <end position="692"/>
    </location>
</feature>
<feature type="region of interest" description="Disordered" evidence="3">
    <location>
        <begin position="536"/>
        <end position="591"/>
    </location>
</feature>
<evidence type="ECO:0000256" key="1">
    <source>
        <dbReference type="ARBA" id="ARBA00022468"/>
    </source>
</evidence>
<name>A0AAV7YIU0_9EUKA</name>
<feature type="domain" description="Ras-GAP" evidence="5">
    <location>
        <begin position="1677"/>
        <end position="1873"/>
    </location>
</feature>
<dbReference type="InterPro" id="IPR001849">
    <property type="entry name" value="PH_domain"/>
</dbReference>
<keyword evidence="1" id="KW-0343">GTPase activation</keyword>
<organism evidence="7 8">
    <name type="scientific">Anaeramoeba flamelloides</name>
    <dbReference type="NCBI Taxonomy" id="1746091"/>
    <lineage>
        <taxon>Eukaryota</taxon>
        <taxon>Metamonada</taxon>
        <taxon>Anaeramoebidae</taxon>
        <taxon>Anaeramoeba</taxon>
    </lineage>
</organism>
<dbReference type="EMBL" id="JANTQA010000057">
    <property type="protein sequence ID" value="KAJ3428542.1"/>
    <property type="molecule type" value="Genomic_DNA"/>
</dbReference>
<keyword evidence="2" id="KW-0175">Coiled coil</keyword>
<dbReference type="SMART" id="SM00323">
    <property type="entry name" value="RasGAP"/>
    <property type="match status" value="1"/>
</dbReference>
<dbReference type="InterPro" id="IPR001936">
    <property type="entry name" value="RasGAP_dom"/>
</dbReference>
<feature type="compositionally biased region" description="Low complexity" evidence="3">
    <location>
        <begin position="1188"/>
        <end position="1209"/>
    </location>
</feature>
<protein>
    <submittedName>
        <fullName evidence="7">Ras gtpase-activating protein</fullName>
    </submittedName>
</protein>